<evidence type="ECO:0000256" key="1">
    <source>
        <dbReference type="SAM" id="MobiDB-lite"/>
    </source>
</evidence>
<feature type="domain" description="DUF4097" evidence="2">
    <location>
        <begin position="364"/>
        <end position="485"/>
    </location>
</feature>
<evidence type="ECO:0000313" key="4">
    <source>
        <dbReference type="Proteomes" id="UP000318571"/>
    </source>
</evidence>
<organism evidence="3 4">
    <name type="scientific">Tigriopus californicus</name>
    <name type="common">Marine copepod</name>
    <dbReference type="NCBI Taxonomy" id="6832"/>
    <lineage>
        <taxon>Eukaryota</taxon>
        <taxon>Metazoa</taxon>
        <taxon>Ecdysozoa</taxon>
        <taxon>Arthropoda</taxon>
        <taxon>Crustacea</taxon>
        <taxon>Multicrustacea</taxon>
        <taxon>Hexanauplia</taxon>
        <taxon>Copepoda</taxon>
        <taxon>Harpacticoida</taxon>
        <taxon>Harpacticidae</taxon>
        <taxon>Tigriopus</taxon>
    </lineage>
</organism>
<dbReference type="PANTHER" id="PTHR34094">
    <property type="match status" value="1"/>
</dbReference>
<evidence type="ECO:0000313" key="3">
    <source>
        <dbReference type="EMBL" id="TRY63731.1"/>
    </source>
</evidence>
<dbReference type="STRING" id="6832.A0A553NE71"/>
<dbReference type="AlphaFoldDB" id="A0A553NE71"/>
<dbReference type="OMA" id="CIMIRES"/>
<dbReference type="OrthoDB" id="5984441at2759"/>
<reference evidence="3 4" key="1">
    <citation type="journal article" date="2018" name="Nat. Ecol. Evol.">
        <title>Genomic signatures of mitonuclear coevolution across populations of Tigriopus californicus.</title>
        <authorList>
            <person name="Barreto F.S."/>
            <person name="Watson E.T."/>
            <person name="Lima T.G."/>
            <person name="Willett C.S."/>
            <person name="Edmands S."/>
            <person name="Li W."/>
            <person name="Burton R.S."/>
        </authorList>
    </citation>
    <scope>NUCLEOTIDE SEQUENCE [LARGE SCALE GENOMIC DNA]</scope>
    <source>
        <strain evidence="3 4">San Diego</strain>
    </source>
</reference>
<feature type="compositionally biased region" description="Basic and acidic residues" evidence="1">
    <location>
        <begin position="102"/>
        <end position="112"/>
    </location>
</feature>
<dbReference type="PANTHER" id="PTHR34094:SF1">
    <property type="entry name" value="PROTEIN FAM185A"/>
    <property type="match status" value="1"/>
</dbReference>
<comment type="caution">
    <text evidence="3">The sequence shown here is derived from an EMBL/GenBank/DDBJ whole genome shotgun (WGS) entry which is preliminary data.</text>
</comment>
<keyword evidence="4" id="KW-1185">Reference proteome</keyword>
<gene>
    <name evidence="3" type="ORF">TCAL_07142</name>
</gene>
<feature type="region of interest" description="Disordered" evidence="1">
    <location>
        <begin position="102"/>
        <end position="127"/>
    </location>
</feature>
<proteinExistence type="predicted"/>
<dbReference type="Pfam" id="PF13349">
    <property type="entry name" value="DUF4097"/>
    <property type="match status" value="1"/>
</dbReference>
<evidence type="ECO:0000259" key="2">
    <source>
        <dbReference type="Pfam" id="PF13349"/>
    </source>
</evidence>
<feature type="region of interest" description="Disordered" evidence="1">
    <location>
        <begin position="44"/>
        <end position="64"/>
    </location>
</feature>
<accession>A0A553NE71</accession>
<dbReference type="InterPro" id="IPR025164">
    <property type="entry name" value="Toastrack_DUF4097"/>
</dbReference>
<sequence length="549" mass="60631">MSSSILLLRQFHPHPRSTSCSLNSSLSRGRPSWLRVAQLRPSGSLFHHQSGPHRVPRGAGPRSPSFRYHRSAQVLLDKFIKHVKYEASLVVKAPFHIKVKGSHFEQDPERAKTASGDLGSSTNPRKNLPSILKQLMQQKEIGETERQVLNRLSDDLRAEYEAQLEDFRQLDPYSEEKVPLHVMLYGRRIHRVDSYSILSSKSQQSHLYVTDASTFEEAQAMFSRLEPGGNKFESCGSISIWQPRHPGASTDHEPVTGISADAEIVAGLKLYIPHHVLDTFDNGLKGVFLVPTLMDRIYLQSKNEGSIELDGHIINELTSVGIYTEAGNIRVKELCSCEVKLASRFGDIISDGTLEGHVVVETYGQGDFQAKYIEGPSLTVTTENGDINVTGEIHTNASQFFTQCGDITLKQLHNSSCIMIRESGNLTMHLVHGEVTAIVKKGDIHATVDSVTGSSSLQAAEGDLTLTIPEKHSFRICATATTTNIAPKILNSGELFLSEKSTHQKFTSGSMMGGKDEDIPMLTVYVPNGALNILMTPNEEHHEELDSIS</sequence>
<name>A0A553NE71_TIGCA</name>
<protein>
    <recommendedName>
        <fullName evidence="2">DUF4097 domain-containing protein</fullName>
    </recommendedName>
</protein>
<dbReference type="EMBL" id="VCGU01000458">
    <property type="protein sequence ID" value="TRY63731.1"/>
    <property type="molecule type" value="Genomic_DNA"/>
</dbReference>
<dbReference type="Proteomes" id="UP000318571">
    <property type="component" value="Chromosome 10"/>
</dbReference>